<dbReference type="SUPFAM" id="SSF54236">
    <property type="entry name" value="Ubiquitin-like"/>
    <property type="match status" value="1"/>
</dbReference>
<dbReference type="Gene3D" id="3.10.20.90">
    <property type="entry name" value="Phosphatidylinositol 3-kinase Catalytic Subunit, Chain A, domain 1"/>
    <property type="match status" value="1"/>
</dbReference>
<dbReference type="InterPro" id="IPR029071">
    <property type="entry name" value="Ubiquitin-like_domsf"/>
</dbReference>
<accession>A0A914ECY6</accession>
<keyword evidence="1" id="KW-1185">Reference proteome</keyword>
<proteinExistence type="predicted"/>
<reference evidence="2" key="1">
    <citation type="submission" date="2022-11" db="UniProtKB">
        <authorList>
            <consortium name="WormBaseParasite"/>
        </authorList>
    </citation>
    <scope>IDENTIFICATION</scope>
</reference>
<dbReference type="WBParaSite" id="ACRNAN_scaffold7395.g21552.t1">
    <property type="protein sequence ID" value="ACRNAN_scaffold7395.g21552.t1"/>
    <property type="gene ID" value="ACRNAN_scaffold7395.g21552"/>
</dbReference>
<dbReference type="PANTHER" id="PTHR33651">
    <property type="entry name" value="PROTEIN CBG06246"/>
    <property type="match status" value="1"/>
</dbReference>
<dbReference type="Proteomes" id="UP000887540">
    <property type="component" value="Unplaced"/>
</dbReference>
<dbReference type="AlphaFoldDB" id="A0A914ECY6"/>
<name>A0A914ECY6_9BILA</name>
<organism evidence="1 2">
    <name type="scientific">Acrobeloides nanus</name>
    <dbReference type="NCBI Taxonomy" id="290746"/>
    <lineage>
        <taxon>Eukaryota</taxon>
        <taxon>Metazoa</taxon>
        <taxon>Ecdysozoa</taxon>
        <taxon>Nematoda</taxon>
        <taxon>Chromadorea</taxon>
        <taxon>Rhabditida</taxon>
        <taxon>Tylenchina</taxon>
        <taxon>Cephalobomorpha</taxon>
        <taxon>Cephaloboidea</taxon>
        <taxon>Cephalobidae</taxon>
        <taxon>Acrobeloides</taxon>
    </lineage>
</organism>
<protein>
    <submittedName>
        <fullName evidence="2">Ubiquitin-like domain-containing protein</fullName>
    </submittedName>
</protein>
<dbReference type="PANTHER" id="PTHR33651:SF3">
    <property type="entry name" value="PHAGE PROTEIN"/>
    <property type="match status" value="1"/>
</dbReference>
<sequence>MEFFVRLHDAAGVVHKKFQPKFDDGATLNELKEKIKSILKIDNDYQLLYSVNGDEITGLDSTTLAGLNLKNGDTIIVKHLNVDVWDIVIKRAVEIKKKDTIVQPEVAQHTLDLIKLLEESKFFNCYYRLLDEMERISGETKEFFGGDSVTMQTATQQFFFDYLKAQDILRDPRSFAVNFERKIGGIHPGCVATVCYDGTNDKYFIKTHHTGPTKTSYKSALPPNLREVFAYVLLEAIGLGPECHFYGPIPGDYKMNLDEFLTNKPQCVDTKVNFREVGQMSAFAQTIDANTRMKVGKNLVQAWKMSECVDAAVKEVTSVKERIRAKGGIIEDTDDFNKYAEGVKHNISLFSN</sequence>
<evidence type="ECO:0000313" key="1">
    <source>
        <dbReference type="Proteomes" id="UP000887540"/>
    </source>
</evidence>
<evidence type="ECO:0000313" key="2">
    <source>
        <dbReference type="WBParaSite" id="ACRNAN_scaffold7395.g21552.t1"/>
    </source>
</evidence>